<evidence type="ECO:0000256" key="4">
    <source>
        <dbReference type="ARBA" id="ARBA00022968"/>
    </source>
</evidence>
<dbReference type="GO" id="GO:0001671">
    <property type="term" value="F:ATPase activator activity"/>
    <property type="evidence" value="ECO:0007669"/>
    <property type="project" value="TreeGrafter"/>
</dbReference>
<keyword evidence="6 7" id="KW-0472">Membrane</keyword>
<proteinExistence type="inferred from homology"/>
<accession>A0A0X3PTK9</accession>
<dbReference type="Pfam" id="PF00287">
    <property type="entry name" value="Na_K-ATPase"/>
    <property type="match status" value="1"/>
</dbReference>
<evidence type="ECO:0000256" key="7">
    <source>
        <dbReference type="SAM" id="Phobius"/>
    </source>
</evidence>
<feature type="transmembrane region" description="Helical" evidence="7">
    <location>
        <begin position="45"/>
        <end position="67"/>
    </location>
</feature>
<name>A0A0X3PTK9_SCHSO</name>
<evidence type="ECO:0000313" key="8">
    <source>
        <dbReference type="EMBL" id="JAP55293.1"/>
    </source>
</evidence>
<protein>
    <submittedName>
        <fullName evidence="8">Sodium/potassium-transporting ATPase subunit beta-1</fullName>
    </submittedName>
</protein>
<dbReference type="EMBL" id="GEEE01007932">
    <property type="protein sequence ID" value="JAP55293.1"/>
    <property type="molecule type" value="Transcribed_RNA"/>
</dbReference>
<dbReference type="GO" id="GO:0036376">
    <property type="term" value="P:sodium ion export across plasma membrane"/>
    <property type="evidence" value="ECO:0007669"/>
    <property type="project" value="TreeGrafter"/>
</dbReference>
<dbReference type="InterPro" id="IPR038702">
    <property type="entry name" value="Na/K_ATPase_sub_beta_sf"/>
</dbReference>
<organism evidence="8">
    <name type="scientific">Schistocephalus solidus</name>
    <name type="common">Tapeworm</name>
    <dbReference type="NCBI Taxonomy" id="70667"/>
    <lineage>
        <taxon>Eukaryota</taxon>
        <taxon>Metazoa</taxon>
        <taxon>Spiralia</taxon>
        <taxon>Lophotrochozoa</taxon>
        <taxon>Platyhelminthes</taxon>
        <taxon>Cestoda</taxon>
        <taxon>Eucestoda</taxon>
        <taxon>Diphyllobothriidea</taxon>
        <taxon>Diphyllobothriidae</taxon>
        <taxon>Schistocephalus</taxon>
    </lineage>
</organism>
<dbReference type="GO" id="GO:0006883">
    <property type="term" value="P:intracellular sodium ion homeostasis"/>
    <property type="evidence" value="ECO:0007669"/>
    <property type="project" value="TreeGrafter"/>
</dbReference>
<keyword evidence="3 7" id="KW-0812">Transmembrane</keyword>
<evidence type="ECO:0000256" key="6">
    <source>
        <dbReference type="ARBA" id="ARBA00023136"/>
    </source>
</evidence>
<gene>
    <name evidence="8" type="primary">AT1B1</name>
    <name evidence="8" type="ORF">TR90996</name>
</gene>
<evidence type="ECO:0000256" key="1">
    <source>
        <dbReference type="ARBA" id="ARBA00004606"/>
    </source>
</evidence>
<keyword evidence="5 7" id="KW-1133">Transmembrane helix</keyword>
<evidence type="ECO:0000256" key="3">
    <source>
        <dbReference type="ARBA" id="ARBA00022692"/>
    </source>
</evidence>
<dbReference type="GO" id="GO:0030007">
    <property type="term" value="P:intracellular potassium ion homeostasis"/>
    <property type="evidence" value="ECO:0007669"/>
    <property type="project" value="TreeGrafter"/>
</dbReference>
<dbReference type="GO" id="GO:0005890">
    <property type="term" value="C:sodium:potassium-exchanging ATPase complex"/>
    <property type="evidence" value="ECO:0007669"/>
    <property type="project" value="InterPro"/>
</dbReference>
<evidence type="ECO:0000256" key="2">
    <source>
        <dbReference type="ARBA" id="ARBA00005876"/>
    </source>
</evidence>
<keyword evidence="4" id="KW-0735">Signal-anchor</keyword>
<sequence length="292" mass="33352">MSIQDFSDNLSILSYETPSRCPKWLYNKHKKTILGRTCDSWAKIFGYYICFYSLLAGFFVSMLMIFLQFIIPPYMPMQTGNQSLLGFAPGVAIRPIIDEQRTLIHYSNKDPQDYYEYVDNLNALLDYYEEISLKDQQEFANCSGPVKEPNIASKVCPFSLTTLGACSRATDFGYPENKPCVILKINRIYGWMPYIIDQSVPHVLVTCTGQNPEDKVNLGPLKFFPSASLNGTEYGKFDSVYFPFIGQKGYASPLVAVQFLNPTRHMLILVECWLTNALNVIKEPFEFELFVD</sequence>
<dbReference type="AlphaFoldDB" id="A0A0X3PTK9"/>
<comment type="similarity">
    <text evidence="2">Belongs to the X(+)/potassium ATPases subunit beta family.</text>
</comment>
<evidence type="ECO:0000256" key="5">
    <source>
        <dbReference type="ARBA" id="ARBA00022989"/>
    </source>
</evidence>
<dbReference type="Gene3D" id="2.60.40.1660">
    <property type="entry name" value="Na, k-atpase alpha subunit"/>
    <property type="match status" value="1"/>
</dbReference>
<reference evidence="8" key="1">
    <citation type="submission" date="2016-01" db="EMBL/GenBank/DDBJ databases">
        <title>Reference transcriptome for the parasite Schistocephalus solidus: insights into the molecular evolution of parasitism.</title>
        <authorList>
            <person name="Hebert F.O."/>
            <person name="Grambauer S."/>
            <person name="Barber I."/>
            <person name="Landry C.R."/>
            <person name="Aubin-Horth N."/>
        </authorList>
    </citation>
    <scope>NUCLEOTIDE SEQUENCE</scope>
</reference>
<dbReference type="InterPro" id="IPR000402">
    <property type="entry name" value="Na/K_ATPase_sub_beta"/>
</dbReference>
<dbReference type="GO" id="GO:1990573">
    <property type="term" value="P:potassium ion import across plasma membrane"/>
    <property type="evidence" value="ECO:0007669"/>
    <property type="project" value="TreeGrafter"/>
</dbReference>
<dbReference type="PANTHER" id="PTHR11523">
    <property type="entry name" value="SODIUM/POTASSIUM-DEPENDENT ATPASE BETA SUBUNIT"/>
    <property type="match status" value="1"/>
</dbReference>
<dbReference type="PANTHER" id="PTHR11523:SF28">
    <property type="entry name" value="NA_K-ATPASE BETA SUBUNIT ISOFORM 4-RELATED"/>
    <property type="match status" value="1"/>
</dbReference>
<comment type="subcellular location">
    <subcellularLocation>
        <location evidence="1">Membrane</location>
        <topology evidence="1">Single-pass type II membrane protein</topology>
    </subcellularLocation>
</comment>